<dbReference type="SUPFAM" id="SSF48498">
    <property type="entry name" value="Tetracyclin repressor-like, C-terminal domain"/>
    <property type="match status" value="1"/>
</dbReference>
<evidence type="ECO:0000313" key="6">
    <source>
        <dbReference type="EMBL" id="OAK54609.1"/>
    </source>
</evidence>
<dbReference type="PANTHER" id="PTHR30055:SF234">
    <property type="entry name" value="HTH-TYPE TRANSCRIPTIONAL REGULATOR BETI"/>
    <property type="match status" value="1"/>
</dbReference>
<dbReference type="Gene3D" id="1.10.10.60">
    <property type="entry name" value="Homeodomain-like"/>
    <property type="match status" value="1"/>
</dbReference>
<dbReference type="InterPro" id="IPR009057">
    <property type="entry name" value="Homeodomain-like_sf"/>
</dbReference>
<dbReference type="Pfam" id="PF00440">
    <property type="entry name" value="TetR_N"/>
    <property type="match status" value="1"/>
</dbReference>
<name>A0A177YHA0_9NOCA</name>
<dbReference type="PRINTS" id="PR00455">
    <property type="entry name" value="HTHTETR"/>
</dbReference>
<organism evidence="6 7">
    <name type="scientific">Rhodococcoides kyotonense</name>
    <dbReference type="NCBI Taxonomy" id="398843"/>
    <lineage>
        <taxon>Bacteria</taxon>
        <taxon>Bacillati</taxon>
        <taxon>Actinomycetota</taxon>
        <taxon>Actinomycetes</taxon>
        <taxon>Mycobacteriales</taxon>
        <taxon>Nocardiaceae</taxon>
        <taxon>Rhodococcoides</taxon>
    </lineage>
</organism>
<keyword evidence="1" id="KW-0805">Transcription regulation</keyword>
<protein>
    <recommendedName>
        <fullName evidence="5">HTH tetR-type domain-containing protein</fullName>
    </recommendedName>
</protein>
<dbReference type="Pfam" id="PF17920">
    <property type="entry name" value="TetR_C_16"/>
    <property type="match status" value="1"/>
</dbReference>
<accession>A0A177YHA0</accession>
<dbReference type="GO" id="GO:0003700">
    <property type="term" value="F:DNA-binding transcription factor activity"/>
    <property type="evidence" value="ECO:0007669"/>
    <property type="project" value="TreeGrafter"/>
</dbReference>
<dbReference type="InterPro" id="IPR050109">
    <property type="entry name" value="HTH-type_TetR-like_transc_reg"/>
</dbReference>
<keyword evidence="3" id="KW-0804">Transcription</keyword>
<evidence type="ECO:0000256" key="2">
    <source>
        <dbReference type="ARBA" id="ARBA00023125"/>
    </source>
</evidence>
<sequence>MTRSRDSTRTRRDLLAAAAELFGTRGYERTTIREIGERAGADPALIARYFGNKAALYIATLPADNDEVAELGDISEPRRIDDALRRIHDVGPSPVLHAVMRAHDDPAVQAAASERVDQRLTAGVRARMTAEGLDNPRLRAQLAVAALAGIAMGRSSGTLDALAEADHDEVVALTAAVLGALLQP</sequence>
<dbReference type="GO" id="GO:0000976">
    <property type="term" value="F:transcription cis-regulatory region binding"/>
    <property type="evidence" value="ECO:0007669"/>
    <property type="project" value="TreeGrafter"/>
</dbReference>
<dbReference type="InterPro" id="IPR001647">
    <property type="entry name" value="HTH_TetR"/>
</dbReference>
<evidence type="ECO:0000256" key="3">
    <source>
        <dbReference type="ARBA" id="ARBA00023163"/>
    </source>
</evidence>
<dbReference type="RefSeq" id="WP_068425110.1">
    <property type="nucleotide sequence ID" value="NZ_LVHI01000012.1"/>
</dbReference>
<keyword evidence="7" id="KW-1185">Reference proteome</keyword>
<keyword evidence="2 4" id="KW-0238">DNA-binding</keyword>
<gene>
    <name evidence="6" type="ORF">A3K89_04470</name>
</gene>
<evidence type="ECO:0000259" key="5">
    <source>
        <dbReference type="PROSITE" id="PS50977"/>
    </source>
</evidence>
<dbReference type="Gene3D" id="1.10.357.10">
    <property type="entry name" value="Tetracycline Repressor, domain 2"/>
    <property type="match status" value="1"/>
</dbReference>
<dbReference type="Proteomes" id="UP000077519">
    <property type="component" value="Unassembled WGS sequence"/>
</dbReference>
<dbReference type="PANTHER" id="PTHR30055">
    <property type="entry name" value="HTH-TYPE TRANSCRIPTIONAL REGULATOR RUTR"/>
    <property type="match status" value="1"/>
</dbReference>
<comment type="caution">
    <text evidence="6">The sequence shown here is derived from an EMBL/GenBank/DDBJ whole genome shotgun (WGS) entry which is preliminary data.</text>
</comment>
<feature type="DNA-binding region" description="H-T-H motif" evidence="4">
    <location>
        <begin position="31"/>
        <end position="50"/>
    </location>
</feature>
<dbReference type="AlphaFoldDB" id="A0A177YHA0"/>
<proteinExistence type="predicted"/>
<dbReference type="SUPFAM" id="SSF46689">
    <property type="entry name" value="Homeodomain-like"/>
    <property type="match status" value="1"/>
</dbReference>
<feature type="domain" description="HTH tetR-type" evidence="5">
    <location>
        <begin position="8"/>
        <end position="68"/>
    </location>
</feature>
<evidence type="ECO:0000313" key="7">
    <source>
        <dbReference type="Proteomes" id="UP000077519"/>
    </source>
</evidence>
<reference evidence="6 7" key="1">
    <citation type="submission" date="2016-03" db="EMBL/GenBank/DDBJ databases">
        <title>Genome sequence of Rhodococcus kyotonensis KB10.</title>
        <authorList>
            <person name="Jeong H."/>
            <person name="Hong C.E."/>
            <person name="Jo S.H."/>
            <person name="Park J.M."/>
        </authorList>
    </citation>
    <scope>NUCLEOTIDE SEQUENCE [LARGE SCALE GENOMIC DNA]</scope>
    <source>
        <strain evidence="6 7">KB10</strain>
    </source>
</reference>
<dbReference type="InterPro" id="IPR036271">
    <property type="entry name" value="Tet_transcr_reg_TetR-rel_C_sf"/>
</dbReference>
<evidence type="ECO:0000256" key="1">
    <source>
        <dbReference type="ARBA" id="ARBA00023015"/>
    </source>
</evidence>
<dbReference type="PROSITE" id="PS50977">
    <property type="entry name" value="HTH_TETR_2"/>
    <property type="match status" value="1"/>
</dbReference>
<dbReference type="EMBL" id="LVHI01000012">
    <property type="protein sequence ID" value="OAK54609.1"/>
    <property type="molecule type" value="Genomic_DNA"/>
</dbReference>
<dbReference type="InterPro" id="IPR041678">
    <property type="entry name" value="TetR_C_16"/>
</dbReference>
<evidence type="ECO:0000256" key="4">
    <source>
        <dbReference type="PROSITE-ProRule" id="PRU00335"/>
    </source>
</evidence>